<organism evidence="2 3">
    <name type="scientific">Leucobacter chromiiresistens</name>
    <dbReference type="NCBI Taxonomy" id="1079994"/>
    <lineage>
        <taxon>Bacteria</taxon>
        <taxon>Bacillati</taxon>
        <taxon>Actinomycetota</taxon>
        <taxon>Actinomycetes</taxon>
        <taxon>Micrococcales</taxon>
        <taxon>Microbacteriaceae</taxon>
        <taxon>Leucobacter</taxon>
    </lineage>
</organism>
<reference evidence="2 3" key="1">
    <citation type="journal article" date="2016" name="Front. Microbiol.">
        <title>Genomic Resource of Rice Seed Associated Bacteria.</title>
        <authorList>
            <person name="Midha S."/>
            <person name="Bansal K."/>
            <person name="Sharma S."/>
            <person name="Kumar N."/>
            <person name="Patil P.P."/>
            <person name="Chaudhry V."/>
            <person name="Patil P.B."/>
        </authorList>
    </citation>
    <scope>NUCLEOTIDE SEQUENCE [LARGE SCALE GENOMIC DNA]</scope>
    <source>
        <strain evidence="2 3">NS354</strain>
    </source>
</reference>
<keyword evidence="1" id="KW-0812">Transmembrane</keyword>
<gene>
    <name evidence="2" type="ORF">NS354_05135</name>
</gene>
<keyword evidence="3" id="KW-1185">Reference proteome</keyword>
<dbReference type="Proteomes" id="UP000070810">
    <property type="component" value="Unassembled WGS sequence"/>
</dbReference>
<evidence type="ECO:0000313" key="2">
    <source>
        <dbReference type="EMBL" id="KTR86382.1"/>
    </source>
</evidence>
<accession>A0A147EPB9</accession>
<comment type="caution">
    <text evidence="2">The sequence shown here is derived from an EMBL/GenBank/DDBJ whole genome shotgun (WGS) entry which is preliminary data.</text>
</comment>
<evidence type="ECO:0000313" key="3">
    <source>
        <dbReference type="Proteomes" id="UP000070810"/>
    </source>
</evidence>
<dbReference type="AlphaFoldDB" id="A0A147EPB9"/>
<keyword evidence="1" id="KW-0472">Membrane</keyword>
<proteinExistence type="predicted"/>
<protein>
    <submittedName>
        <fullName evidence="2">Uncharacterized protein</fullName>
    </submittedName>
</protein>
<dbReference type="OrthoDB" id="5006488at2"/>
<evidence type="ECO:0000256" key="1">
    <source>
        <dbReference type="SAM" id="Phobius"/>
    </source>
</evidence>
<sequence length="132" mass="14634">MHSGQIASSDASPYLISIGNIHATDHWVVTPAGSWPLDRANVAVQDQTTTTTHTPAWAIVMVILFIWFFLLSLLFLLARETRIHGHVAVTVYADGQSYVEHIPVYSVADRASVFHRVAHLQYLIGNARAVSR</sequence>
<name>A0A147EPB9_9MICO</name>
<feature type="transmembrane region" description="Helical" evidence="1">
    <location>
        <begin position="56"/>
        <end position="77"/>
    </location>
</feature>
<dbReference type="EMBL" id="LDRK01000023">
    <property type="protein sequence ID" value="KTR86382.1"/>
    <property type="molecule type" value="Genomic_DNA"/>
</dbReference>
<keyword evidence="1" id="KW-1133">Transmembrane helix</keyword>
<dbReference type="PATRIC" id="fig|1079994.3.peg.1113"/>
<dbReference type="RefSeq" id="WP_058593515.1">
    <property type="nucleotide sequence ID" value="NZ_LDRK01000023.1"/>
</dbReference>